<proteinExistence type="predicted"/>
<dbReference type="RefSeq" id="WP_253668416.1">
    <property type="nucleotide sequence ID" value="NZ_JAMTCP010000004.1"/>
</dbReference>
<accession>A0ABT1HPM4</accession>
<keyword evidence="3" id="KW-1185">Reference proteome</keyword>
<evidence type="ECO:0000313" key="3">
    <source>
        <dbReference type="Proteomes" id="UP001205311"/>
    </source>
</evidence>
<dbReference type="SUPFAM" id="SSF55920">
    <property type="entry name" value="Creatinase/aminopeptidase"/>
    <property type="match status" value="1"/>
</dbReference>
<dbReference type="Pfam" id="PF00557">
    <property type="entry name" value="Peptidase_M24"/>
    <property type="match status" value="1"/>
</dbReference>
<gene>
    <name evidence="2" type="ORF">LX15_001141</name>
</gene>
<dbReference type="InterPro" id="IPR036005">
    <property type="entry name" value="Creatinase/aminopeptidase-like"/>
</dbReference>
<protein>
    <submittedName>
        <fullName evidence="2">Metallopeptidase family M24</fullName>
    </submittedName>
</protein>
<name>A0ABT1HPM4_STRSD</name>
<dbReference type="Proteomes" id="UP001205311">
    <property type="component" value="Unassembled WGS sequence"/>
</dbReference>
<comment type="caution">
    <text evidence="2">The sequence shown here is derived from an EMBL/GenBank/DDBJ whole genome shotgun (WGS) entry which is preliminary data.</text>
</comment>
<feature type="domain" description="Peptidase M24" evidence="1">
    <location>
        <begin position="20"/>
        <end position="196"/>
    </location>
</feature>
<organism evidence="2 3">
    <name type="scientific">Streptoalloteichus tenebrarius (strain ATCC 17920 / DSM 40477 / JCM 4838 / CBS 697.72 / NBRC 16177 / NCIMB 11028 / NRRL B-12390 / A12253. 1 / ISP 5477)</name>
    <name type="common">Streptomyces tenebrarius</name>
    <dbReference type="NCBI Taxonomy" id="1933"/>
    <lineage>
        <taxon>Bacteria</taxon>
        <taxon>Bacillati</taxon>
        <taxon>Actinomycetota</taxon>
        <taxon>Actinomycetes</taxon>
        <taxon>Pseudonocardiales</taxon>
        <taxon>Pseudonocardiaceae</taxon>
        <taxon>Streptoalloteichus</taxon>
    </lineage>
</organism>
<dbReference type="InterPro" id="IPR000994">
    <property type="entry name" value="Pept_M24"/>
</dbReference>
<evidence type="ECO:0000313" key="2">
    <source>
        <dbReference type="EMBL" id="MCP2257456.1"/>
    </source>
</evidence>
<dbReference type="Gene3D" id="3.90.230.10">
    <property type="entry name" value="Creatinase/methionine aminopeptidase superfamily"/>
    <property type="match status" value="1"/>
</dbReference>
<sequence>MSTGDLRVRVESDLNPGRTIVAEAFLKTLRALRGQTDVTEIDFRDQWHRRIAASGEMTWEGWYTPPSNGMAVLFASGADASRVHFRTFRDRESYVSSRVIDWADGVILGYASNVHRMTGLPGDFATTVYLGEQPRIIEHFRRARAVCRDIIAAADGNMTAGELHRVGMRLLAERGLAGTTHSDTDPNGDNIGHTLPRLPVVPVGFTLRPEQVDRLRHGRKFLRRDGDWRLDSVNQFTIEPQVVSSADASLPKVMLHYVVSMRDGVAVCDRCEDPLAEVEII</sequence>
<dbReference type="EMBL" id="JAMTCP010000004">
    <property type="protein sequence ID" value="MCP2257456.1"/>
    <property type="molecule type" value="Genomic_DNA"/>
</dbReference>
<reference evidence="2 3" key="1">
    <citation type="submission" date="2022-06" db="EMBL/GenBank/DDBJ databases">
        <title>Genomic Encyclopedia of Archaeal and Bacterial Type Strains, Phase II (KMG-II): from individual species to whole genera.</title>
        <authorList>
            <person name="Goeker M."/>
        </authorList>
    </citation>
    <scope>NUCLEOTIDE SEQUENCE [LARGE SCALE GENOMIC DNA]</scope>
    <source>
        <strain evidence="2 3">DSM 40477</strain>
    </source>
</reference>
<evidence type="ECO:0000259" key="1">
    <source>
        <dbReference type="Pfam" id="PF00557"/>
    </source>
</evidence>